<sequence length="686" mass="76043">MSAGSTLVPGPAAQKNLEGKTKTETKATATSRDETRSVLRVWWPEMTLCVLVFLTLGAIVGLRVSDGKPLPKLPYKMSINTLVAAYILVMKAAILVIISNGLGQLKWAWFSSDKPRPLEQLGLLDDASHDLQGAMMWLWKMRVGLSIPSAGAIIFILATILDPFGQQIIRFYSCTVPDNSIAASIATTHIPQTFHYADSAPLHPKGELSGAIYQGLYTTRLPQVPFRCASGECRFPHEYHSVGLCSRCVDVTNRVTIQRPNNLTLAKLNLSDVHQKTELHDNTVFRLPFGLNATSHRPFLVDVAATIGANITFSAALGREDSALYRPDMHNSITFSILLGLFASKSESLSFERQSIACDTPDMWGCRGYGAAECSMYPCVKTFRGVVRAGVFSDTPVSESTSWACPSNSSLCSTINVACLTDAEKNVLLSRGYSFKPGDSWMSYNLSDYAQSAYDRFHSPQSTPLNDPNLFDDVTDIRPECIYQSSLVEWYYLALYMLNHFSELGGDTNTTTGLMSMLNNVFYDGGNISTASIERRFTRMAHAMSAAYQEMGTSTRSVGENSSFHNTSSTSWVTGEGLRNDTCVSVQWPWIAYPAVLSVATLVFLFLTVLHTSWHHPSRIAPELGRHDYKTSVVPLLLHGLYYDRRDERGRRPYEDVGTVRDKMKSARGMYVRFEKTEVGWRLVGG</sequence>
<comment type="caution">
    <text evidence="3">The sequence shown here is derived from an EMBL/GenBank/DDBJ whole genome shotgun (WGS) entry which is preliminary data.</text>
</comment>
<dbReference type="InterPro" id="IPR021514">
    <property type="entry name" value="DUF3176"/>
</dbReference>
<dbReference type="AlphaFoldDB" id="A0AA40CTS5"/>
<evidence type="ECO:0000313" key="4">
    <source>
        <dbReference type="Proteomes" id="UP001174936"/>
    </source>
</evidence>
<keyword evidence="2" id="KW-0472">Membrane</keyword>
<organism evidence="3 4">
    <name type="scientific">Cercophora newfieldiana</name>
    <dbReference type="NCBI Taxonomy" id="92897"/>
    <lineage>
        <taxon>Eukaryota</taxon>
        <taxon>Fungi</taxon>
        <taxon>Dikarya</taxon>
        <taxon>Ascomycota</taxon>
        <taxon>Pezizomycotina</taxon>
        <taxon>Sordariomycetes</taxon>
        <taxon>Sordariomycetidae</taxon>
        <taxon>Sordariales</taxon>
        <taxon>Lasiosphaeriaceae</taxon>
        <taxon>Cercophora</taxon>
    </lineage>
</organism>
<keyword evidence="2" id="KW-1133">Transmembrane helix</keyword>
<evidence type="ECO:0000256" key="1">
    <source>
        <dbReference type="SAM" id="MobiDB-lite"/>
    </source>
</evidence>
<keyword evidence="2" id="KW-0812">Transmembrane</keyword>
<feature type="transmembrane region" description="Helical" evidence="2">
    <location>
        <begin position="41"/>
        <end position="62"/>
    </location>
</feature>
<evidence type="ECO:0000313" key="3">
    <source>
        <dbReference type="EMBL" id="KAK0651095.1"/>
    </source>
</evidence>
<feature type="transmembrane region" description="Helical" evidence="2">
    <location>
        <begin position="82"/>
        <end position="102"/>
    </location>
</feature>
<dbReference type="Pfam" id="PF11374">
    <property type="entry name" value="DUF3176"/>
    <property type="match status" value="1"/>
</dbReference>
<evidence type="ECO:0000256" key="2">
    <source>
        <dbReference type="SAM" id="Phobius"/>
    </source>
</evidence>
<reference evidence="3" key="1">
    <citation type="submission" date="2023-06" db="EMBL/GenBank/DDBJ databases">
        <title>Genome-scale phylogeny and comparative genomics of the fungal order Sordariales.</title>
        <authorList>
            <consortium name="Lawrence Berkeley National Laboratory"/>
            <person name="Hensen N."/>
            <person name="Bonometti L."/>
            <person name="Westerberg I."/>
            <person name="Brannstrom I.O."/>
            <person name="Guillou S."/>
            <person name="Cros-Aarteil S."/>
            <person name="Calhoun S."/>
            <person name="Haridas S."/>
            <person name="Kuo A."/>
            <person name="Mondo S."/>
            <person name="Pangilinan J."/>
            <person name="Riley R."/>
            <person name="Labutti K."/>
            <person name="Andreopoulos B."/>
            <person name="Lipzen A."/>
            <person name="Chen C."/>
            <person name="Yanf M."/>
            <person name="Daum C."/>
            <person name="Ng V."/>
            <person name="Clum A."/>
            <person name="Steindorff A."/>
            <person name="Ohm R."/>
            <person name="Martin F."/>
            <person name="Silar P."/>
            <person name="Natvig D."/>
            <person name="Lalanne C."/>
            <person name="Gautier V."/>
            <person name="Ament-Velasquez S.L."/>
            <person name="Kruys A."/>
            <person name="Hutchinson M.I."/>
            <person name="Powell A.J."/>
            <person name="Barry K."/>
            <person name="Miller A.N."/>
            <person name="Grigoriev I.V."/>
            <person name="Debuchy R."/>
            <person name="Gladieux P."/>
            <person name="Thoren M.H."/>
            <person name="Johannesson H."/>
        </authorList>
    </citation>
    <scope>NUCLEOTIDE SEQUENCE</scope>
    <source>
        <strain evidence="3">SMH2532-1</strain>
    </source>
</reference>
<accession>A0AA40CTS5</accession>
<dbReference type="EMBL" id="JAULSV010000002">
    <property type="protein sequence ID" value="KAK0651095.1"/>
    <property type="molecule type" value="Genomic_DNA"/>
</dbReference>
<keyword evidence="4" id="KW-1185">Reference proteome</keyword>
<feature type="compositionally biased region" description="Basic and acidic residues" evidence="1">
    <location>
        <begin position="17"/>
        <end position="30"/>
    </location>
</feature>
<gene>
    <name evidence="3" type="ORF">B0T16DRAFT_403164</name>
</gene>
<dbReference type="PANTHER" id="PTHR35394:SF5">
    <property type="entry name" value="DUF3176 DOMAIN-CONTAINING PROTEIN"/>
    <property type="match status" value="1"/>
</dbReference>
<protein>
    <submittedName>
        <fullName evidence="3">Uncharacterized protein</fullName>
    </submittedName>
</protein>
<name>A0AA40CTS5_9PEZI</name>
<feature type="transmembrane region" description="Helical" evidence="2">
    <location>
        <begin position="143"/>
        <end position="161"/>
    </location>
</feature>
<dbReference type="PANTHER" id="PTHR35394">
    <property type="entry name" value="DUF3176 DOMAIN-CONTAINING PROTEIN"/>
    <property type="match status" value="1"/>
</dbReference>
<dbReference type="Proteomes" id="UP001174936">
    <property type="component" value="Unassembled WGS sequence"/>
</dbReference>
<feature type="region of interest" description="Disordered" evidence="1">
    <location>
        <begin position="1"/>
        <end position="30"/>
    </location>
</feature>
<feature type="transmembrane region" description="Helical" evidence="2">
    <location>
        <begin position="590"/>
        <end position="610"/>
    </location>
</feature>
<proteinExistence type="predicted"/>